<evidence type="ECO:0000256" key="4">
    <source>
        <dbReference type="ARBA" id="ARBA00023157"/>
    </source>
</evidence>
<name>A0ABN9BTZ0_9NEOB</name>
<dbReference type="InterPro" id="IPR002331">
    <property type="entry name" value="Lipase_panc"/>
</dbReference>
<accession>A0ABN9BTZ0</accession>
<reference evidence="8" key="1">
    <citation type="submission" date="2023-05" db="EMBL/GenBank/DDBJ databases">
        <authorList>
            <person name="Stuckert A."/>
        </authorList>
    </citation>
    <scope>NUCLEOTIDE SEQUENCE</scope>
</reference>
<sequence>MGIQHRDFPNKCLKNRRDFCGGIHFSSSHQTSKCQFCVKCPFKNHISHLLHPGAEVCYNRVGCFNDAKPWAGTLERPITKLPWSPEQINTRFLLYTRSNQNSFQVISAANPSTISSSNFRTSRKTSFVIHGFTDSGEASWLSDICRKLLAIEDVNCISVDWSGGSRTAYSQAANNIRVVGAEVAYFIDILSKNFAYSAANIHLIGHSLGAHTAGEAGKRAKGIARITGLDPAEPYFQNTPIEVRLDPSDAKLVDVIHTDSGPLIPSLGFGMSQLVGHLDFFPNGGVHMPGCPQNIEIPNITVEDIWNGVVNFITCNHMRAIKYYTDSIGNTGIFTSYPCANWNTYQAGSCKTCPSSGCPKMGHYADTYKGVTTSSQVFYLTTS</sequence>
<evidence type="ECO:0000256" key="1">
    <source>
        <dbReference type="ARBA" id="ARBA00004613"/>
    </source>
</evidence>
<dbReference type="CDD" id="cd00707">
    <property type="entry name" value="Pancreat_lipase_like"/>
    <property type="match status" value="1"/>
</dbReference>
<dbReference type="EC" id="3.1.1.3" evidence="6"/>
<dbReference type="InterPro" id="IPR000734">
    <property type="entry name" value="TAG_lipase"/>
</dbReference>
<dbReference type="EMBL" id="CATNWA010005887">
    <property type="protein sequence ID" value="CAI9550956.1"/>
    <property type="molecule type" value="Genomic_DNA"/>
</dbReference>
<evidence type="ECO:0000256" key="5">
    <source>
        <dbReference type="RuleBase" id="RU004262"/>
    </source>
</evidence>
<proteinExistence type="inferred from homology"/>
<protein>
    <recommendedName>
        <fullName evidence="6">Triacylglycerol lipase</fullName>
        <ecNumber evidence="6">3.1.1.3</ecNumber>
    </recommendedName>
    <alternativeName>
        <fullName evidence="6">Pancreatic lipase</fullName>
    </alternativeName>
</protein>
<comment type="subcellular location">
    <subcellularLocation>
        <location evidence="1 6">Secreted</location>
    </subcellularLocation>
</comment>
<keyword evidence="3 6" id="KW-0964">Secreted</keyword>
<dbReference type="PRINTS" id="PR00821">
    <property type="entry name" value="TAGLIPASE"/>
</dbReference>
<comment type="similarity">
    <text evidence="2 5">Belongs to the AB hydrolase superfamily. Lipase family.</text>
</comment>
<comment type="caution">
    <text evidence="8">The sequence shown here is derived from an EMBL/GenBank/DDBJ whole genome shotgun (WGS) entry which is preliminary data.</text>
</comment>
<keyword evidence="6" id="KW-0442">Lipid degradation</keyword>
<evidence type="ECO:0000256" key="3">
    <source>
        <dbReference type="ARBA" id="ARBA00022525"/>
    </source>
</evidence>
<evidence type="ECO:0000256" key="6">
    <source>
        <dbReference type="RuleBase" id="RU362046"/>
    </source>
</evidence>
<evidence type="ECO:0000313" key="8">
    <source>
        <dbReference type="EMBL" id="CAI9550956.1"/>
    </source>
</evidence>
<dbReference type="SUPFAM" id="SSF53474">
    <property type="entry name" value="alpha/beta-Hydrolases"/>
    <property type="match status" value="1"/>
</dbReference>
<dbReference type="Gene3D" id="3.40.50.1820">
    <property type="entry name" value="alpha/beta hydrolase"/>
    <property type="match status" value="1"/>
</dbReference>
<dbReference type="InterPro" id="IPR029058">
    <property type="entry name" value="AB_hydrolase_fold"/>
</dbReference>
<organism evidence="8 9">
    <name type="scientific">Staurois parvus</name>
    <dbReference type="NCBI Taxonomy" id="386267"/>
    <lineage>
        <taxon>Eukaryota</taxon>
        <taxon>Metazoa</taxon>
        <taxon>Chordata</taxon>
        <taxon>Craniata</taxon>
        <taxon>Vertebrata</taxon>
        <taxon>Euteleostomi</taxon>
        <taxon>Amphibia</taxon>
        <taxon>Batrachia</taxon>
        <taxon>Anura</taxon>
        <taxon>Neobatrachia</taxon>
        <taxon>Ranoidea</taxon>
        <taxon>Ranidae</taxon>
        <taxon>Staurois</taxon>
    </lineage>
</organism>
<dbReference type="InterPro" id="IPR013818">
    <property type="entry name" value="Lipase"/>
</dbReference>
<dbReference type="PRINTS" id="PR00823">
    <property type="entry name" value="PANCLIPASE"/>
</dbReference>
<dbReference type="Proteomes" id="UP001162483">
    <property type="component" value="Unassembled WGS sequence"/>
</dbReference>
<keyword evidence="4 6" id="KW-1015">Disulfide bond</keyword>
<evidence type="ECO:0000313" key="9">
    <source>
        <dbReference type="Proteomes" id="UP001162483"/>
    </source>
</evidence>
<keyword evidence="9" id="KW-1185">Reference proteome</keyword>
<gene>
    <name evidence="8" type="ORF">SPARVUS_LOCUS3651789</name>
</gene>
<dbReference type="PANTHER" id="PTHR11610">
    <property type="entry name" value="LIPASE"/>
    <property type="match status" value="1"/>
</dbReference>
<dbReference type="Pfam" id="PF00151">
    <property type="entry name" value="Lipase"/>
    <property type="match status" value="1"/>
</dbReference>
<dbReference type="PANTHER" id="PTHR11610:SF188">
    <property type="entry name" value="TRIACYLGLYCEROL LIPASE"/>
    <property type="match status" value="1"/>
</dbReference>
<evidence type="ECO:0000256" key="2">
    <source>
        <dbReference type="ARBA" id="ARBA00010701"/>
    </source>
</evidence>
<feature type="domain" description="Lipase" evidence="7">
    <location>
        <begin position="55"/>
        <end position="382"/>
    </location>
</feature>
<dbReference type="InterPro" id="IPR033906">
    <property type="entry name" value="Lipase_N"/>
</dbReference>
<keyword evidence="6" id="KW-0443">Lipid metabolism</keyword>
<comment type="catalytic activity">
    <reaction evidence="6">
        <text>a triacylglycerol + H2O = a diacylglycerol + a fatty acid + H(+)</text>
        <dbReference type="Rhea" id="RHEA:12044"/>
        <dbReference type="ChEBI" id="CHEBI:15377"/>
        <dbReference type="ChEBI" id="CHEBI:15378"/>
        <dbReference type="ChEBI" id="CHEBI:17855"/>
        <dbReference type="ChEBI" id="CHEBI:18035"/>
        <dbReference type="ChEBI" id="CHEBI:28868"/>
        <dbReference type="EC" id="3.1.1.3"/>
    </reaction>
</comment>
<evidence type="ECO:0000259" key="7">
    <source>
        <dbReference type="Pfam" id="PF00151"/>
    </source>
</evidence>